<dbReference type="InterPro" id="IPR003594">
    <property type="entry name" value="HATPase_dom"/>
</dbReference>
<dbReference type="InterPro" id="IPR001932">
    <property type="entry name" value="PPM-type_phosphatase-like_dom"/>
</dbReference>
<dbReference type="Pfam" id="PF07228">
    <property type="entry name" value="SpoIIE"/>
    <property type="match status" value="1"/>
</dbReference>
<reference evidence="4" key="1">
    <citation type="submission" date="2022-06" db="EMBL/GenBank/DDBJ databases">
        <title>Draft genome sequence of Streptomyces sp. RB6PN25 isolated from peat swamp forest in Thailand.</title>
        <authorList>
            <person name="Duangmal K."/>
            <person name="Klaysubun C."/>
        </authorList>
    </citation>
    <scope>NUCLEOTIDE SEQUENCE</scope>
    <source>
        <strain evidence="4">RB6PN25</strain>
    </source>
</reference>
<evidence type="ECO:0000256" key="1">
    <source>
        <dbReference type="ARBA" id="ARBA00022801"/>
    </source>
</evidence>
<dbReference type="SUPFAM" id="SSF81606">
    <property type="entry name" value="PP2C-like"/>
    <property type="match status" value="1"/>
</dbReference>
<feature type="domain" description="PPM-type phosphatase" evidence="3">
    <location>
        <begin position="613"/>
        <end position="831"/>
    </location>
</feature>
<dbReference type="SMART" id="SM00331">
    <property type="entry name" value="PP2C_SIG"/>
    <property type="match status" value="1"/>
</dbReference>
<dbReference type="SUPFAM" id="SSF55781">
    <property type="entry name" value="GAF domain-like"/>
    <property type="match status" value="2"/>
</dbReference>
<accession>A0ABT1PN19</accession>
<dbReference type="PANTHER" id="PTHR43156">
    <property type="entry name" value="STAGE II SPORULATION PROTEIN E-RELATED"/>
    <property type="match status" value="1"/>
</dbReference>
<dbReference type="Proteomes" id="UP001057702">
    <property type="component" value="Unassembled WGS sequence"/>
</dbReference>
<gene>
    <name evidence="4" type="ORF">NGB36_00130</name>
</gene>
<proteinExistence type="predicted"/>
<dbReference type="InterPro" id="IPR029016">
    <property type="entry name" value="GAF-like_dom_sf"/>
</dbReference>
<organism evidence="4 5">
    <name type="scientific">Streptomyces humicola</name>
    <dbReference type="NCBI Taxonomy" id="2953240"/>
    <lineage>
        <taxon>Bacteria</taxon>
        <taxon>Bacillati</taxon>
        <taxon>Actinomycetota</taxon>
        <taxon>Actinomycetes</taxon>
        <taxon>Kitasatosporales</taxon>
        <taxon>Streptomycetaceae</taxon>
        <taxon>Streptomyces</taxon>
    </lineage>
</organism>
<dbReference type="Pfam" id="PF13581">
    <property type="entry name" value="HATPase_c_2"/>
    <property type="match status" value="1"/>
</dbReference>
<dbReference type="Pfam" id="PF01590">
    <property type="entry name" value="GAF"/>
    <property type="match status" value="2"/>
</dbReference>
<evidence type="ECO:0000259" key="2">
    <source>
        <dbReference type="SMART" id="SM00065"/>
    </source>
</evidence>
<dbReference type="InterPro" id="IPR036890">
    <property type="entry name" value="HATPase_C_sf"/>
</dbReference>
<evidence type="ECO:0000313" key="4">
    <source>
        <dbReference type="EMBL" id="MCQ4079069.1"/>
    </source>
</evidence>
<dbReference type="EMBL" id="JANFNG010000001">
    <property type="protein sequence ID" value="MCQ4079069.1"/>
    <property type="molecule type" value="Genomic_DNA"/>
</dbReference>
<dbReference type="Gene3D" id="3.60.40.10">
    <property type="entry name" value="PPM-type phosphatase domain"/>
    <property type="match status" value="1"/>
</dbReference>
<feature type="domain" description="GAF" evidence="2">
    <location>
        <begin position="431"/>
        <end position="595"/>
    </location>
</feature>
<evidence type="ECO:0000259" key="3">
    <source>
        <dbReference type="SMART" id="SM00331"/>
    </source>
</evidence>
<comment type="caution">
    <text evidence="4">The sequence shown here is derived from an EMBL/GenBank/DDBJ whole genome shotgun (WGS) entry which is preliminary data.</text>
</comment>
<protein>
    <submittedName>
        <fullName evidence="4">SpoIIE family protein phosphatase</fullName>
    </submittedName>
</protein>
<keyword evidence="5" id="KW-1185">Reference proteome</keyword>
<dbReference type="Gene3D" id="3.30.450.40">
    <property type="match status" value="2"/>
</dbReference>
<dbReference type="SMART" id="SM00065">
    <property type="entry name" value="GAF"/>
    <property type="match status" value="1"/>
</dbReference>
<evidence type="ECO:0000313" key="5">
    <source>
        <dbReference type="Proteomes" id="UP001057702"/>
    </source>
</evidence>
<dbReference type="InterPro" id="IPR036457">
    <property type="entry name" value="PPM-type-like_dom_sf"/>
</dbReference>
<dbReference type="CDD" id="cd16936">
    <property type="entry name" value="HATPase_RsbW-like"/>
    <property type="match status" value="1"/>
</dbReference>
<dbReference type="InterPro" id="IPR052016">
    <property type="entry name" value="Bact_Sigma-Reg"/>
</dbReference>
<dbReference type="InterPro" id="IPR003018">
    <property type="entry name" value="GAF"/>
</dbReference>
<dbReference type="Gene3D" id="3.30.565.10">
    <property type="entry name" value="Histidine kinase-like ATPase, C-terminal domain"/>
    <property type="match status" value="1"/>
</dbReference>
<dbReference type="SUPFAM" id="SSF55874">
    <property type="entry name" value="ATPase domain of HSP90 chaperone/DNA topoisomerase II/histidine kinase"/>
    <property type="match status" value="1"/>
</dbReference>
<name>A0ABT1PN19_9ACTN</name>
<keyword evidence="1" id="KW-0378">Hydrolase</keyword>
<sequence length="961" mass="103168">MEDFPRSIERDIFARNAVHLRPRLLSAGLYDRRNFHEWEVIHVAHDNRGDEFVARGRERFLAGEPVVARVRSAILSSWRRCQSLGLTPAGVESTYQGEPDLDTDFVRAAQPVLDTLATAIAGAWVTVTLTDGDGVVLGCLAGEPRVTKYLEEVGGSAPGFSFHESLAGTNSIGLALVERSISRVHGHEHFADAWTVESCVAVPVHDPLSGRIVGVLDFASRRTEFAPTLEAMARKAGLAIERRLLSQTTDRERALLQAYLEAERRARLSAFEGRRRIDLGAPTDGIPNGSDRLIVEEKAAELIASGRRAAIEVPLSGGRAATLLARPVADASEGVSVEVVIPACATVFTTGDLPDSISTPLSRIDGHETARAPGSASSAPTVASVADGVVGRHSRSLLAVGEPGVGRLVLAARSRLELLRESVRHIGTTLDVARTSEELTEVVIENFADVVTVDLYPSVLCGDEPSATIAMLHRAAVGGRDSSLFYAAGEQVSFAPSTPQARCLACGSPAIEPDLKAAGGWAAQDLIRAGAILDQGFHSLIAVPLSARGVALGVASFYRSQSSVPFEDDDLCVASELVAFAAVCIDNARRYTREHTLALTLQRSLLPRGLPEQNALEVAHRYLPAHAGVGGDWFDVIPLSGTRVAMVVGDVVGHGVHAAAAMGRLRTAVRNFSTFELSPDELLAHLDDLVDQMAREESEADVFVGATCLYAIYDPTSRRCRLARAGHLPPALVEPDGTVTFPELPAGPPLGLGGFPFESAEIELPDASQLVLYTDGLVEDRERSIEIALEDLRRTLGRPHRSPEETCLAVIEGLPSSQPSDDDVTLLVVRPHGLDPFDIACWDDLPADPAIVPDIRAAVTQQLAIWELQEICFTTELILSELLTNAIRHATGPIQVRLLRDRTLVCEVSDTSCTSPHLRQAAATDEGGRGLFLVAQLAQRWGARYTAQGKVIWAEQPLPPA</sequence>
<dbReference type="RefSeq" id="WP_255917923.1">
    <property type="nucleotide sequence ID" value="NZ_JANFNG010000001.1"/>
</dbReference>
<dbReference type="PANTHER" id="PTHR43156:SF2">
    <property type="entry name" value="STAGE II SPORULATION PROTEIN E"/>
    <property type="match status" value="1"/>
</dbReference>